<dbReference type="SMART" id="SM00066">
    <property type="entry name" value="GAL4"/>
    <property type="match status" value="1"/>
</dbReference>
<dbReference type="Proteomes" id="UP001345827">
    <property type="component" value="Unassembled WGS sequence"/>
</dbReference>
<evidence type="ECO:0000313" key="5">
    <source>
        <dbReference type="Proteomes" id="UP001345827"/>
    </source>
</evidence>
<evidence type="ECO:0000256" key="2">
    <source>
        <dbReference type="SAM" id="MobiDB-lite"/>
    </source>
</evidence>
<dbReference type="PROSITE" id="PS50048">
    <property type="entry name" value="ZN2_CY6_FUNGAL_2"/>
    <property type="match status" value="1"/>
</dbReference>
<dbReference type="Pfam" id="PF11951">
    <property type="entry name" value="Fungal_trans_2"/>
    <property type="match status" value="1"/>
</dbReference>
<feature type="region of interest" description="Disordered" evidence="2">
    <location>
        <begin position="602"/>
        <end position="639"/>
    </location>
</feature>
<dbReference type="Gene3D" id="4.10.240.10">
    <property type="entry name" value="Zn(2)-C6 fungal-type DNA-binding domain"/>
    <property type="match status" value="1"/>
</dbReference>
<dbReference type="CDD" id="cd00067">
    <property type="entry name" value="GAL4"/>
    <property type="match status" value="1"/>
</dbReference>
<dbReference type="InterPro" id="IPR038816">
    <property type="entry name" value="Stationary_phase_5"/>
</dbReference>
<dbReference type="InterPro" id="IPR001138">
    <property type="entry name" value="Zn2Cys6_DnaBD"/>
</dbReference>
<evidence type="ECO:0000313" key="4">
    <source>
        <dbReference type="EMBL" id="KAK5538604.1"/>
    </source>
</evidence>
<comment type="caution">
    <text evidence="4">The sequence shown here is derived from an EMBL/GenBank/DDBJ whole genome shotgun (WGS) entry which is preliminary data.</text>
</comment>
<dbReference type="EMBL" id="JAXLQG010000006">
    <property type="protein sequence ID" value="KAK5538604.1"/>
    <property type="molecule type" value="Genomic_DNA"/>
</dbReference>
<dbReference type="GO" id="GO:0000981">
    <property type="term" value="F:DNA-binding transcription factor activity, RNA polymerase II-specific"/>
    <property type="evidence" value="ECO:0007669"/>
    <property type="project" value="InterPro"/>
</dbReference>
<accession>A0AAV9QBT2</accession>
<evidence type="ECO:0000259" key="3">
    <source>
        <dbReference type="PROSITE" id="PS50048"/>
    </source>
</evidence>
<keyword evidence="5" id="KW-1185">Reference proteome</keyword>
<feature type="domain" description="Zn(2)-C6 fungal-type" evidence="3">
    <location>
        <begin position="9"/>
        <end position="37"/>
    </location>
</feature>
<dbReference type="PROSITE" id="PS00463">
    <property type="entry name" value="ZN2_CY6_FUNGAL_1"/>
    <property type="match status" value="1"/>
</dbReference>
<dbReference type="GO" id="GO:0043248">
    <property type="term" value="P:proteasome assembly"/>
    <property type="evidence" value="ECO:0007669"/>
    <property type="project" value="TreeGrafter"/>
</dbReference>
<gene>
    <name evidence="4" type="ORF">LTR25_004146</name>
</gene>
<keyword evidence="1" id="KW-0539">Nucleus</keyword>
<dbReference type="GO" id="GO:0008270">
    <property type="term" value="F:zinc ion binding"/>
    <property type="evidence" value="ECO:0007669"/>
    <property type="project" value="InterPro"/>
</dbReference>
<dbReference type="SUPFAM" id="SSF57701">
    <property type="entry name" value="Zn2/Cys6 DNA-binding domain"/>
    <property type="match status" value="1"/>
</dbReference>
<dbReference type="PANTHER" id="PTHR42342">
    <property type="entry name" value="STATIONARY PHASE PROTEIN 5"/>
    <property type="match status" value="1"/>
</dbReference>
<dbReference type="InterPro" id="IPR021858">
    <property type="entry name" value="Fun_TF"/>
</dbReference>
<organism evidence="4 5">
    <name type="scientific">Vermiconidia calcicola</name>
    <dbReference type="NCBI Taxonomy" id="1690605"/>
    <lineage>
        <taxon>Eukaryota</taxon>
        <taxon>Fungi</taxon>
        <taxon>Dikarya</taxon>
        <taxon>Ascomycota</taxon>
        <taxon>Pezizomycotina</taxon>
        <taxon>Dothideomycetes</taxon>
        <taxon>Dothideomycetidae</taxon>
        <taxon>Mycosphaerellales</taxon>
        <taxon>Extremaceae</taxon>
        <taxon>Vermiconidia</taxon>
    </lineage>
</organism>
<dbReference type="AlphaFoldDB" id="A0AAV9QBT2"/>
<dbReference type="Pfam" id="PF00172">
    <property type="entry name" value="Zn_clus"/>
    <property type="match status" value="1"/>
</dbReference>
<reference evidence="4 5" key="1">
    <citation type="submission" date="2023-06" db="EMBL/GenBank/DDBJ databases">
        <title>Black Yeasts Isolated from many extreme environments.</title>
        <authorList>
            <person name="Coleine C."/>
            <person name="Stajich J.E."/>
            <person name="Selbmann L."/>
        </authorList>
    </citation>
    <scope>NUCLEOTIDE SEQUENCE [LARGE SCALE GENOMIC DNA]</scope>
    <source>
        <strain evidence="4 5">CCFEE 5887</strain>
    </source>
</reference>
<name>A0AAV9QBT2_9PEZI</name>
<protein>
    <recommendedName>
        <fullName evidence="3">Zn(2)-C6 fungal-type domain-containing protein</fullName>
    </recommendedName>
</protein>
<proteinExistence type="predicted"/>
<dbReference type="InterPro" id="IPR036864">
    <property type="entry name" value="Zn2-C6_fun-type_DNA-bd_sf"/>
</dbReference>
<dbReference type="GO" id="GO:0070628">
    <property type="term" value="F:proteasome binding"/>
    <property type="evidence" value="ECO:0007669"/>
    <property type="project" value="InterPro"/>
</dbReference>
<dbReference type="PANTHER" id="PTHR42342:SF1">
    <property type="entry name" value="STATIONARY PHASE PROTEIN 5"/>
    <property type="match status" value="1"/>
</dbReference>
<evidence type="ECO:0000256" key="1">
    <source>
        <dbReference type="ARBA" id="ARBA00023242"/>
    </source>
</evidence>
<sequence>MVGVPHSKACINCRARRKGCDAVRPCCGQCLRRGVICKGYVKALNIIWEHPGRKKSSSPTTALEEAVARKTVGHYGRNSFPLRGLPPSCLDTAARMQIYGRFFDIYLPHTSAQWPKLNSDIEILPETSWLRAGASVAATVPVLNDALTALSLAHIASSSDQKEMLHASQALYVGAVGGVNKLLKDKTAVMEDTTLATVMALGLYEMQAGVSVRSKSWLSHVNGASALIHLRGASNFSTELSHRLFFGTRLTEKLINGVGNRQRCDNAALWSVLRSTPLKPEMDSAHARLFEVLETLPDILGLWDRIKTTPEPEGDLLLEMVTEFVQQCQEFEARLTDWLSGLEFVYGWDDPHQDFSPSHASTAPENGDEPSSALYWFEPSTLYEQLLPTDSARIFPYFICFRDPNIAEQITLYWTGLLLVHISLHGARERCCRAGLSLAAIPQMGRTNPQQSAQTLAIHIAQSLEYFLHPDMGLLGTNFVGFPLAVAQGYFQSCGAKEALWFDVIFMRMREMRSGLAVFLEDMYKGQTLTLAMRLIKYAVEKTGRFIREKVPQATKSYEANAEPAYARVSQRQPTSRINQIRQAQSSRHYSTKHAIDTAVRHYSSHSGASRPTRASYPTSRTATRVGRSTGRAPFASTLRPSLTGGTLCRSAGGYGLGGGRVGGARYFSHSPAAPAQVVSNVSQAVRAFWLSGQNARFDGATRTGEKRFRAVSNLQEDARHTMDMSPVSAPGSFIDFKVSPTITAVGPLSTVPRSQSASSCDYEKERESLNNPIMMSNLAVDFARTLKDLAAIMNDLKHLSTLGDLPISLHNSTTLRVRFPGCDADTVESLCRELNIKRGMVGQDEDFDVQNGTELALLFPFAPSRTASEVCLEALARPAKRTKRDCVDWHEMLTPPQQRSAGFSHVSVRSQSPNGFEVIDDAMGLNPWISSPSGYSSLHESESHDDDGDVAGMYYFQPDKTKVPGRRTDSAVGNGYEGLQGIYRFLEQCDRARS</sequence>